<dbReference type="EMBL" id="UINC01029730">
    <property type="protein sequence ID" value="SVB12936.1"/>
    <property type="molecule type" value="Genomic_DNA"/>
</dbReference>
<reference evidence="4" key="1">
    <citation type="submission" date="2018-05" db="EMBL/GenBank/DDBJ databases">
        <authorList>
            <person name="Lanie J.A."/>
            <person name="Ng W.-L."/>
            <person name="Kazmierczak K.M."/>
            <person name="Andrzejewski T.M."/>
            <person name="Davidsen T.M."/>
            <person name="Wayne K.J."/>
            <person name="Tettelin H."/>
            <person name="Glass J.I."/>
            <person name="Rusch D."/>
            <person name="Podicherti R."/>
            <person name="Tsui H.-C.T."/>
            <person name="Winkler M.E."/>
        </authorList>
    </citation>
    <scope>NUCLEOTIDE SEQUENCE</scope>
</reference>
<dbReference type="InterPro" id="IPR005632">
    <property type="entry name" value="Chaperone_Skp"/>
</dbReference>
<evidence type="ECO:0000256" key="3">
    <source>
        <dbReference type="SAM" id="Coils"/>
    </source>
</evidence>
<evidence type="ECO:0000256" key="1">
    <source>
        <dbReference type="ARBA" id="ARBA00009091"/>
    </source>
</evidence>
<dbReference type="GO" id="GO:0005829">
    <property type="term" value="C:cytosol"/>
    <property type="evidence" value="ECO:0007669"/>
    <property type="project" value="TreeGrafter"/>
</dbReference>
<dbReference type="PANTHER" id="PTHR35089:SF1">
    <property type="entry name" value="CHAPERONE PROTEIN SKP"/>
    <property type="match status" value="1"/>
</dbReference>
<dbReference type="GO" id="GO:0050821">
    <property type="term" value="P:protein stabilization"/>
    <property type="evidence" value="ECO:0007669"/>
    <property type="project" value="TreeGrafter"/>
</dbReference>
<sequence>MMVRHIAVVGMLCCMILPGSGGLTMARAQTSTTSVDGPIIAVLDVQQVLRRAAAAKGIREVMEARRKKFEKEISEERLQLQGEENQLRKQSTILSPEAMSNKRRVLENKVSDLRRKAEQKRGILNRAFNGATRELRQEIAKVLADLMKERNITITLARKAVLVFDQRLNVTEEVLKRLDKNLPNVKIDIRNPKNK</sequence>
<dbReference type="InterPro" id="IPR024930">
    <property type="entry name" value="Skp_dom_sf"/>
</dbReference>
<dbReference type="SMART" id="SM00935">
    <property type="entry name" value="OmpH"/>
    <property type="match status" value="1"/>
</dbReference>
<proteinExistence type="inferred from homology"/>
<dbReference type="PANTHER" id="PTHR35089">
    <property type="entry name" value="CHAPERONE PROTEIN SKP"/>
    <property type="match status" value="1"/>
</dbReference>
<dbReference type="Gene3D" id="3.30.910.20">
    <property type="entry name" value="Skp domain"/>
    <property type="match status" value="1"/>
</dbReference>
<evidence type="ECO:0000256" key="2">
    <source>
        <dbReference type="ARBA" id="ARBA00022729"/>
    </source>
</evidence>
<dbReference type="SUPFAM" id="SSF111384">
    <property type="entry name" value="OmpH-like"/>
    <property type="match status" value="1"/>
</dbReference>
<keyword evidence="2" id="KW-0732">Signal</keyword>
<dbReference type="GO" id="GO:0051082">
    <property type="term" value="F:unfolded protein binding"/>
    <property type="evidence" value="ECO:0007669"/>
    <property type="project" value="InterPro"/>
</dbReference>
<gene>
    <name evidence="4" type="ORF">METZ01_LOCUS165790</name>
</gene>
<evidence type="ECO:0008006" key="5">
    <source>
        <dbReference type="Google" id="ProtNLM"/>
    </source>
</evidence>
<dbReference type="Pfam" id="PF03938">
    <property type="entry name" value="OmpH"/>
    <property type="match status" value="1"/>
</dbReference>
<evidence type="ECO:0000313" key="4">
    <source>
        <dbReference type="EMBL" id="SVB12936.1"/>
    </source>
</evidence>
<keyword evidence="3" id="KW-0175">Coiled coil</keyword>
<dbReference type="AlphaFoldDB" id="A0A382BGJ2"/>
<organism evidence="4">
    <name type="scientific">marine metagenome</name>
    <dbReference type="NCBI Taxonomy" id="408172"/>
    <lineage>
        <taxon>unclassified sequences</taxon>
        <taxon>metagenomes</taxon>
        <taxon>ecological metagenomes</taxon>
    </lineage>
</organism>
<comment type="similarity">
    <text evidence="1">Belongs to the Skp family.</text>
</comment>
<protein>
    <recommendedName>
        <fullName evidence="5">OmpH family outer membrane protein</fullName>
    </recommendedName>
</protein>
<name>A0A382BGJ2_9ZZZZ</name>
<feature type="coiled-coil region" evidence="3">
    <location>
        <begin position="59"/>
        <end position="90"/>
    </location>
</feature>
<accession>A0A382BGJ2</accession>